<dbReference type="GO" id="GO:0030246">
    <property type="term" value="F:carbohydrate binding"/>
    <property type="evidence" value="ECO:0007669"/>
    <property type="project" value="UniProtKB-KW"/>
</dbReference>
<protein>
    <submittedName>
        <fullName evidence="2">Ricin-type beta-trefoil lectin domain-containing protein</fullName>
    </submittedName>
</protein>
<accession>A0A1I2FP33</accession>
<keyword evidence="3" id="KW-1185">Reference proteome</keyword>
<dbReference type="Gene3D" id="2.80.10.50">
    <property type="match status" value="2"/>
</dbReference>
<dbReference type="OrthoDB" id="4816288at2"/>
<evidence type="ECO:0000313" key="3">
    <source>
        <dbReference type="Proteomes" id="UP000199645"/>
    </source>
</evidence>
<evidence type="ECO:0000313" key="2">
    <source>
        <dbReference type="EMBL" id="SFF06181.1"/>
    </source>
</evidence>
<dbReference type="Pfam" id="PF00652">
    <property type="entry name" value="Ricin_B_lectin"/>
    <property type="match status" value="1"/>
</dbReference>
<dbReference type="Proteomes" id="UP000199645">
    <property type="component" value="Unassembled WGS sequence"/>
</dbReference>
<feature type="domain" description="Ricin B lectin" evidence="1">
    <location>
        <begin position="172"/>
        <end position="302"/>
    </location>
</feature>
<dbReference type="InterPro" id="IPR035992">
    <property type="entry name" value="Ricin_B-like_lectins"/>
</dbReference>
<dbReference type="SUPFAM" id="SSF50370">
    <property type="entry name" value="Ricin B-like lectins"/>
    <property type="match status" value="1"/>
</dbReference>
<dbReference type="PROSITE" id="PS50231">
    <property type="entry name" value="RICIN_B_LECTIN"/>
    <property type="match status" value="2"/>
</dbReference>
<organism evidence="2 3">
    <name type="scientific">Actinoplanes philippinensis</name>
    <dbReference type="NCBI Taxonomy" id="35752"/>
    <lineage>
        <taxon>Bacteria</taxon>
        <taxon>Bacillati</taxon>
        <taxon>Actinomycetota</taxon>
        <taxon>Actinomycetes</taxon>
        <taxon>Micromonosporales</taxon>
        <taxon>Micromonosporaceae</taxon>
        <taxon>Actinoplanes</taxon>
    </lineage>
</organism>
<sequence>MRARMMRCARDDRGSLPMAIMVTTMGLVLSVALLPLVVRQVTTTRSFKDRSTALNGAQVGLDTVMARVRAASEINLSGSADGRLEDMPPCDFEGDAGIDGTGEKLLYKVKITYRDQDGDELKCPLVALPTTADVTSEGVSTAGTRSVSATYKFSTTNNNIPGGSIWIASSTDKTLCMDVKSMPVAIDRAVVMQACNGNSTQQFAYTEKLYLKLINSEGTKLADGTIAEDGVCLYAATPHASGSAVTLQRCPNTSTPTGLYQWSLDGNSQFHSTNSSRGIESFCINLKAANTVGTPLILGSCGGSTTLSVWRSDPRIGAGMAGDKTNQLVNFAQFSRCLDVTNQNVGYSYMIAWFCKQAPTGVVDWNQIWEHPVPDATKKEISKKGPVVVTQNGTKYCMKSPLSTATNAYVTVEKCATNYATAYASKDDTSAFGWTVYHDTGNYATSYRIVDNKGYCLQPTDLNATVKDTHSDGTSKVKVGVCSSSELQKWNAPANLNVATPISNVREN</sequence>
<keyword evidence="2" id="KW-0430">Lectin</keyword>
<name>A0A1I2FP33_9ACTN</name>
<dbReference type="STRING" id="35752.SAMN05421541_105506"/>
<gene>
    <name evidence="2" type="ORF">SAMN05421541_105506</name>
</gene>
<dbReference type="InterPro" id="IPR000772">
    <property type="entry name" value="Ricin_B_lectin"/>
</dbReference>
<reference evidence="2 3" key="1">
    <citation type="submission" date="2016-10" db="EMBL/GenBank/DDBJ databases">
        <authorList>
            <person name="de Groot N.N."/>
        </authorList>
    </citation>
    <scope>NUCLEOTIDE SEQUENCE [LARGE SCALE GENOMIC DNA]</scope>
    <source>
        <strain evidence="2 3">DSM 43019</strain>
    </source>
</reference>
<dbReference type="EMBL" id="FONV01000005">
    <property type="protein sequence ID" value="SFF06181.1"/>
    <property type="molecule type" value="Genomic_DNA"/>
</dbReference>
<proteinExistence type="predicted"/>
<evidence type="ECO:0000259" key="1">
    <source>
        <dbReference type="Pfam" id="PF00652"/>
    </source>
</evidence>
<dbReference type="AlphaFoldDB" id="A0A1I2FP33"/>